<name>W6UCL7_ECHGR</name>
<dbReference type="AlphaFoldDB" id="W6UCL7"/>
<gene>
    <name evidence="1" type="ORF">EGR_06131</name>
</gene>
<comment type="caution">
    <text evidence="1">The sequence shown here is derived from an EMBL/GenBank/DDBJ whole genome shotgun (WGS) entry which is preliminary data.</text>
</comment>
<dbReference type="CTD" id="36341846"/>
<sequence length="108" mass="11947">MAQRISSMTYVNGLDPFKFVHGTLTQGTKGGYLLCMTKPLKQRNANFKFSTSLTTVVLKSPPDLAYSPPSAVANGIICLEMRHLVVTVSRELWVALLSQSKDLDERSE</sequence>
<dbReference type="KEGG" id="egl:EGR_06131"/>
<dbReference type="Proteomes" id="UP000019149">
    <property type="component" value="Unassembled WGS sequence"/>
</dbReference>
<protein>
    <submittedName>
        <fullName evidence="1">Uncharacterized protein</fullName>
    </submittedName>
</protein>
<organism evidence="1 2">
    <name type="scientific">Echinococcus granulosus</name>
    <name type="common">Hydatid tapeworm</name>
    <dbReference type="NCBI Taxonomy" id="6210"/>
    <lineage>
        <taxon>Eukaryota</taxon>
        <taxon>Metazoa</taxon>
        <taxon>Spiralia</taxon>
        <taxon>Lophotrochozoa</taxon>
        <taxon>Platyhelminthes</taxon>
        <taxon>Cestoda</taxon>
        <taxon>Eucestoda</taxon>
        <taxon>Cyclophyllidea</taxon>
        <taxon>Taeniidae</taxon>
        <taxon>Echinococcus</taxon>
        <taxon>Echinococcus granulosus group</taxon>
    </lineage>
</organism>
<accession>W6UCL7</accession>
<dbReference type="EMBL" id="APAU02000051">
    <property type="protein sequence ID" value="EUB59015.1"/>
    <property type="molecule type" value="Genomic_DNA"/>
</dbReference>
<dbReference type="RefSeq" id="XP_024350211.1">
    <property type="nucleotide sequence ID" value="XM_024495380.1"/>
</dbReference>
<keyword evidence="2" id="KW-1185">Reference proteome</keyword>
<proteinExistence type="predicted"/>
<dbReference type="GeneID" id="36341846"/>
<reference evidence="1 2" key="1">
    <citation type="journal article" date="2013" name="Nat. Genet.">
        <title>The genome of the hydatid tapeworm Echinococcus granulosus.</title>
        <authorList>
            <person name="Zheng H."/>
            <person name="Zhang W."/>
            <person name="Zhang L."/>
            <person name="Zhang Z."/>
            <person name="Li J."/>
            <person name="Lu G."/>
            <person name="Zhu Y."/>
            <person name="Wang Y."/>
            <person name="Huang Y."/>
            <person name="Liu J."/>
            <person name="Kang H."/>
            <person name="Chen J."/>
            <person name="Wang L."/>
            <person name="Chen A."/>
            <person name="Yu S."/>
            <person name="Gao Z."/>
            <person name="Jin L."/>
            <person name="Gu W."/>
            <person name="Wang Z."/>
            <person name="Zhao L."/>
            <person name="Shi B."/>
            <person name="Wen H."/>
            <person name="Lin R."/>
            <person name="Jones M.K."/>
            <person name="Brejova B."/>
            <person name="Vinar T."/>
            <person name="Zhao G."/>
            <person name="McManus D.P."/>
            <person name="Chen Z."/>
            <person name="Zhou Y."/>
            <person name="Wang S."/>
        </authorList>
    </citation>
    <scope>NUCLEOTIDE SEQUENCE [LARGE SCALE GENOMIC DNA]</scope>
</reference>
<evidence type="ECO:0000313" key="1">
    <source>
        <dbReference type="EMBL" id="EUB59015.1"/>
    </source>
</evidence>
<evidence type="ECO:0000313" key="2">
    <source>
        <dbReference type="Proteomes" id="UP000019149"/>
    </source>
</evidence>